<evidence type="ECO:0000313" key="6">
    <source>
        <dbReference type="EMBL" id="NWH06720.1"/>
    </source>
</evidence>
<evidence type="ECO:0000256" key="3">
    <source>
        <dbReference type="ARBA" id="ARBA00022578"/>
    </source>
</evidence>
<protein>
    <submittedName>
        <fullName evidence="6">Transposase</fullName>
    </submittedName>
</protein>
<evidence type="ECO:0000256" key="5">
    <source>
        <dbReference type="ARBA" id="ARBA00023172"/>
    </source>
</evidence>
<dbReference type="EMBL" id="JACADJ010000102">
    <property type="protein sequence ID" value="NWH06720.1"/>
    <property type="molecule type" value="Genomic_DNA"/>
</dbReference>
<accession>A0A850T2Y3</accession>
<evidence type="ECO:0000256" key="4">
    <source>
        <dbReference type="ARBA" id="ARBA00023125"/>
    </source>
</evidence>
<dbReference type="Pfam" id="PF00872">
    <property type="entry name" value="Transposase_mut"/>
    <property type="match status" value="1"/>
</dbReference>
<keyword evidence="3" id="KW-0815">Transposition</keyword>
<keyword evidence="7" id="KW-1185">Reference proteome</keyword>
<comment type="caution">
    <text evidence="6">The sequence shown here is derived from an EMBL/GenBank/DDBJ whole genome shotgun (WGS) entry which is preliminary data.</text>
</comment>
<evidence type="ECO:0000256" key="2">
    <source>
        <dbReference type="ARBA" id="ARBA00010961"/>
    </source>
</evidence>
<comment type="similarity">
    <text evidence="2">Belongs to the transposase mutator family.</text>
</comment>
<gene>
    <name evidence="6" type="ORF">HXW94_17335</name>
</gene>
<comment type="function">
    <text evidence="1">Required for the transposition of the insertion element.</text>
</comment>
<name>A0A850T2Y3_9BACT</name>
<dbReference type="GO" id="GO:0004803">
    <property type="term" value="F:transposase activity"/>
    <property type="evidence" value="ECO:0007669"/>
    <property type="project" value="InterPro"/>
</dbReference>
<dbReference type="RefSeq" id="WP_218576790.1">
    <property type="nucleotide sequence ID" value="NZ_JACADJ010000102.1"/>
</dbReference>
<reference evidence="6 7" key="1">
    <citation type="submission" date="2020-06" db="EMBL/GenBank/DDBJ databases">
        <title>High-quality draft genome of sulfate reducer Desulfobacter latus type strain AcrS2 isolated from marine sediment.</title>
        <authorList>
            <person name="Hoppe M."/>
            <person name="Larsen C.K."/>
            <person name="Marshall I.P.G."/>
            <person name="Schramm A."/>
            <person name="Marietou A.G."/>
        </authorList>
    </citation>
    <scope>NUCLEOTIDE SEQUENCE [LARGE SCALE GENOMIC DNA]</scope>
    <source>
        <strain evidence="6 7">AcRS2</strain>
    </source>
</reference>
<organism evidence="6 7">
    <name type="scientific">Desulfobacter latus</name>
    <dbReference type="NCBI Taxonomy" id="2292"/>
    <lineage>
        <taxon>Bacteria</taxon>
        <taxon>Pseudomonadati</taxon>
        <taxon>Thermodesulfobacteriota</taxon>
        <taxon>Desulfobacteria</taxon>
        <taxon>Desulfobacterales</taxon>
        <taxon>Desulfobacteraceae</taxon>
        <taxon>Desulfobacter</taxon>
    </lineage>
</organism>
<dbReference type="GO" id="GO:0006313">
    <property type="term" value="P:DNA transposition"/>
    <property type="evidence" value="ECO:0007669"/>
    <property type="project" value="InterPro"/>
</dbReference>
<dbReference type="AlphaFoldDB" id="A0A850T2Y3"/>
<keyword evidence="5" id="KW-0233">DNA recombination</keyword>
<evidence type="ECO:0000256" key="1">
    <source>
        <dbReference type="ARBA" id="ARBA00002190"/>
    </source>
</evidence>
<keyword evidence="4" id="KW-0238">DNA-binding</keyword>
<dbReference type="Proteomes" id="UP000553343">
    <property type="component" value="Unassembled WGS sequence"/>
</dbReference>
<proteinExistence type="inferred from homology"/>
<dbReference type="GO" id="GO:0003677">
    <property type="term" value="F:DNA binding"/>
    <property type="evidence" value="ECO:0007669"/>
    <property type="project" value="UniProtKB-KW"/>
</dbReference>
<sequence>MHCTYGYDIIASIGWQRQIGLKIFDDIHANLLSKVQISSSQVRHLYNERYLPLLACNERVLFDQLKHASEEFGLIYTLDGLAPEGGEAQLWVVRELHTNLTIRSGWLGGQDQETFEEFLKPIAELDLDVTSIMSDKQRGLVPAIKTVFPSVPHAYCQAHYLGNIAEPVASADESMKVSLRKNVRNEVGDLIRSEHQGETQGRVLTVTGILPSPIDDPEDDTPPIRNEQEDIVNALMRRARYLLTLKGRPPFRLAGIEMFERLTDLAWELDEFILHLPDSRLQELQQGICTALRSISSKYADIKYAAGWLQDICDLLEVDEKNPRTAEEVRTELFAYLALIKKQSVGNPVLIDFAKRICKTTDSYASGLFHSYDDPNIPRTNNERESEFRELKRRLLKTTGQKGATLRLIQRSGAWELIQTQGSISEITPAISRIDFDEFCKERQRVKNHRERFRLHTRSADQANKQIEKLRKRWLEIPVGELLE</sequence>
<evidence type="ECO:0000313" key="7">
    <source>
        <dbReference type="Proteomes" id="UP000553343"/>
    </source>
</evidence>
<dbReference type="InterPro" id="IPR001207">
    <property type="entry name" value="Transposase_mutator"/>
</dbReference>